<feature type="compositionally biased region" description="Basic and acidic residues" evidence="1">
    <location>
        <begin position="155"/>
        <end position="169"/>
    </location>
</feature>
<feature type="region of interest" description="Disordered" evidence="1">
    <location>
        <begin position="262"/>
        <end position="371"/>
    </location>
</feature>
<feature type="region of interest" description="Disordered" evidence="1">
    <location>
        <begin position="398"/>
        <end position="560"/>
    </location>
</feature>
<feature type="compositionally biased region" description="Low complexity" evidence="1">
    <location>
        <begin position="270"/>
        <end position="281"/>
    </location>
</feature>
<accession>A0ABR8GKW3</accession>
<dbReference type="InterPro" id="IPR005094">
    <property type="entry name" value="Endonuclease_MobA/VirD2"/>
</dbReference>
<evidence type="ECO:0000313" key="4">
    <source>
        <dbReference type="EMBL" id="MBD2603841.1"/>
    </source>
</evidence>
<feature type="compositionally biased region" description="Polar residues" evidence="1">
    <location>
        <begin position="475"/>
        <end position="487"/>
    </location>
</feature>
<dbReference type="Pfam" id="PF03432">
    <property type="entry name" value="Relaxase"/>
    <property type="match status" value="1"/>
</dbReference>
<organism evidence="4 5">
    <name type="scientific">Scytonema hofmannii FACHB-248</name>
    <dbReference type="NCBI Taxonomy" id="1842502"/>
    <lineage>
        <taxon>Bacteria</taxon>
        <taxon>Bacillati</taxon>
        <taxon>Cyanobacteriota</taxon>
        <taxon>Cyanophyceae</taxon>
        <taxon>Nostocales</taxon>
        <taxon>Scytonemataceae</taxon>
        <taxon>Scytonema</taxon>
    </lineage>
</organism>
<feature type="compositionally biased region" description="Polar residues" evidence="1">
    <location>
        <begin position="499"/>
        <end position="510"/>
    </location>
</feature>
<evidence type="ECO:0000256" key="1">
    <source>
        <dbReference type="SAM" id="MobiDB-lite"/>
    </source>
</evidence>
<sequence>MIGKQIKGTDFYGCLDYVLGKEGAELIGGNMVGETPAELSQEFQLSVQRHERTRTKKPTRKVVYHATLSVPAEETLENETWCAIAENYLQGMGFDDNQYILARHTDTEHNHVHIVASRLRLNGSTVSEWQDYKRSEELIRDLENKYELTPASSSFEKDRRSPTTGERRLFSRTGETSVRKKLQDTIDQLTEDSPTMPDLVQQLKDQGIDVKVSPTPTGEMGISYQLNGVAFSGTHLGKAYTFKGLQKYRGVSYSEKEAIEKALRSPTEEQQQQQAQLAHQNQIRKRQEEEIKSRTETTTSPDYPKAPDRLDSDQQQTASPVNQSLEQLKQQQQAATTRHKKRSPQAGLRPSRLKQQQSVILGDDNTSGYGKNAIYDNISKVKREQELFDVTIGTASTIGQQRRPKDVDGDQRETKLHKGESEAAQNLDQQQLTDQQQPKEARATTSVAQQQPDQDALKEQPSMLAERHSRLLSESEFNQQAPSQTKPDTQRQKPDQLGQPMNQAQTQESDTQLEDDEVPTAKRVRWRSQSKQQILHRAEPMPTSQSDEMPQIPEQQTNDASPEISAPVLPDRNENNWHKVQEYLVGDRLLPEQMVKLLHAKGWIYADDEGQTVFVGRTLDGEPTGAFVLNDSTFSSIRLGFDETAAPDDPNTTTGCFWVATITPIQRAVLTSDPVEVLSVMALDPDFNQTPTLYLAADSVKAIPKEFLEKLPNVVVGLKGDEEGNAVSEEILAVLPQARRINPGMAGWNKILTDEDIKSEVQKLHKKQTCDQGLDID</sequence>
<proteinExistence type="predicted"/>
<feature type="region of interest" description="Disordered" evidence="1">
    <location>
        <begin position="150"/>
        <end position="176"/>
    </location>
</feature>
<feature type="compositionally biased region" description="Polar residues" evidence="1">
    <location>
        <begin position="313"/>
        <end position="322"/>
    </location>
</feature>
<feature type="compositionally biased region" description="Basic and acidic residues" evidence="1">
    <location>
        <begin position="403"/>
        <end position="421"/>
    </location>
</feature>
<dbReference type="Pfam" id="PF13154">
    <property type="entry name" value="DUF3991"/>
    <property type="match status" value="1"/>
</dbReference>
<reference evidence="4 5" key="1">
    <citation type="journal article" date="2020" name="ISME J.">
        <title>Comparative genomics reveals insights into cyanobacterial evolution and habitat adaptation.</title>
        <authorList>
            <person name="Chen M.Y."/>
            <person name="Teng W.K."/>
            <person name="Zhao L."/>
            <person name="Hu C.X."/>
            <person name="Zhou Y.K."/>
            <person name="Han B.P."/>
            <person name="Song L.R."/>
            <person name="Shu W.S."/>
        </authorList>
    </citation>
    <scope>NUCLEOTIDE SEQUENCE [LARGE SCALE GENOMIC DNA]</scope>
    <source>
        <strain evidence="4 5">FACHB-248</strain>
    </source>
</reference>
<dbReference type="RefSeq" id="WP_051502716.1">
    <property type="nucleotide sequence ID" value="NZ_JACJTA010000006.1"/>
</dbReference>
<feature type="domain" description="MobA/VirD2-like nuclease" evidence="2">
    <location>
        <begin position="17"/>
        <end position="148"/>
    </location>
</feature>
<feature type="compositionally biased region" description="Polar residues" evidence="1">
    <location>
        <begin position="353"/>
        <end position="369"/>
    </location>
</feature>
<feature type="domain" description="DUF3991" evidence="3">
    <location>
        <begin position="582"/>
        <end position="627"/>
    </location>
</feature>
<keyword evidence="5" id="KW-1185">Reference proteome</keyword>
<feature type="compositionally biased region" description="Low complexity" evidence="1">
    <location>
        <begin position="323"/>
        <end position="333"/>
    </location>
</feature>
<gene>
    <name evidence="4" type="ORF">H6G81_04655</name>
</gene>
<feature type="compositionally biased region" description="Polar residues" evidence="1">
    <location>
        <begin position="443"/>
        <end position="453"/>
    </location>
</feature>
<evidence type="ECO:0000313" key="5">
    <source>
        <dbReference type="Proteomes" id="UP000660380"/>
    </source>
</evidence>
<dbReference type="InterPro" id="IPR025054">
    <property type="entry name" value="DUF3991"/>
</dbReference>
<dbReference type="EMBL" id="JACJTA010000006">
    <property type="protein sequence ID" value="MBD2603841.1"/>
    <property type="molecule type" value="Genomic_DNA"/>
</dbReference>
<name>A0ABR8GKW3_9CYAN</name>
<dbReference type="Proteomes" id="UP000660380">
    <property type="component" value="Unassembled WGS sequence"/>
</dbReference>
<feature type="compositionally biased region" description="Low complexity" evidence="1">
    <location>
        <begin position="425"/>
        <end position="436"/>
    </location>
</feature>
<protein>
    <submittedName>
        <fullName evidence="4">Relaxase/mobilization nuclease domain-containing protein</fullName>
    </submittedName>
</protein>
<feature type="compositionally biased region" description="Polar residues" evidence="1">
    <location>
        <begin position="542"/>
        <end position="560"/>
    </location>
</feature>
<comment type="caution">
    <text evidence="4">The sequence shown here is derived from an EMBL/GenBank/DDBJ whole genome shotgun (WGS) entry which is preliminary data.</text>
</comment>
<evidence type="ECO:0000259" key="2">
    <source>
        <dbReference type="Pfam" id="PF03432"/>
    </source>
</evidence>
<feature type="compositionally biased region" description="Basic and acidic residues" evidence="1">
    <location>
        <begin position="285"/>
        <end position="295"/>
    </location>
</feature>
<evidence type="ECO:0000259" key="3">
    <source>
        <dbReference type="Pfam" id="PF13154"/>
    </source>
</evidence>